<sequence length="68" mass="7453">MASWRSCCLPRGCCSFGRCGGLLESRFEDLHEGAFAPFWQQPLLKALLLPFATLGGTTVLDYMALANL</sequence>
<reference evidence="1 2" key="1">
    <citation type="submission" date="2024-03" db="EMBL/GenBank/DDBJ databases">
        <title>Novel species of the genus Variovorax.</title>
        <authorList>
            <person name="Liu Q."/>
            <person name="Xin Y.-H."/>
        </authorList>
    </citation>
    <scope>NUCLEOTIDE SEQUENCE [LARGE SCALE GENOMIC DNA]</scope>
    <source>
        <strain evidence="1 2">KACC 18899</strain>
    </source>
</reference>
<accession>A0ABU8V9H4</accession>
<organism evidence="1 2">
    <name type="scientific">Variovorax ureilyticus</name>
    <dbReference type="NCBI Taxonomy" id="1836198"/>
    <lineage>
        <taxon>Bacteria</taxon>
        <taxon>Pseudomonadati</taxon>
        <taxon>Pseudomonadota</taxon>
        <taxon>Betaproteobacteria</taxon>
        <taxon>Burkholderiales</taxon>
        <taxon>Comamonadaceae</taxon>
        <taxon>Variovorax</taxon>
    </lineage>
</organism>
<comment type="caution">
    <text evidence="1">The sequence shown here is derived from an EMBL/GenBank/DDBJ whole genome shotgun (WGS) entry which is preliminary data.</text>
</comment>
<dbReference type="EMBL" id="JBBKZU010000001">
    <property type="protein sequence ID" value="MEJ8809524.1"/>
    <property type="molecule type" value="Genomic_DNA"/>
</dbReference>
<protein>
    <submittedName>
        <fullName evidence="1">Uncharacterized protein</fullName>
    </submittedName>
</protein>
<gene>
    <name evidence="1" type="ORF">WKW77_00495</name>
</gene>
<keyword evidence="2" id="KW-1185">Reference proteome</keyword>
<dbReference type="Proteomes" id="UP001365846">
    <property type="component" value="Unassembled WGS sequence"/>
</dbReference>
<dbReference type="RefSeq" id="WP_340354869.1">
    <property type="nucleotide sequence ID" value="NZ_JBBKZU010000001.1"/>
</dbReference>
<evidence type="ECO:0000313" key="2">
    <source>
        <dbReference type="Proteomes" id="UP001365846"/>
    </source>
</evidence>
<proteinExistence type="predicted"/>
<name>A0ABU8V9H4_9BURK</name>
<evidence type="ECO:0000313" key="1">
    <source>
        <dbReference type="EMBL" id="MEJ8809524.1"/>
    </source>
</evidence>